<dbReference type="Pfam" id="PF13551">
    <property type="entry name" value="HTH_29"/>
    <property type="match status" value="1"/>
</dbReference>
<feature type="domain" description="Winged helix-turn helix" evidence="2">
    <location>
        <begin position="106"/>
        <end position="161"/>
    </location>
</feature>
<dbReference type="NCBIfam" id="NF033545">
    <property type="entry name" value="transpos_IS630"/>
    <property type="match status" value="1"/>
</dbReference>
<evidence type="ECO:0000313" key="4">
    <source>
        <dbReference type="Proteomes" id="UP001589619"/>
    </source>
</evidence>
<reference evidence="3 4" key="1">
    <citation type="submission" date="2024-09" db="EMBL/GenBank/DDBJ databases">
        <authorList>
            <person name="Sun Q."/>
            <person name="Mori K."/>
        </authorList>
    </citation>
    <scope>NUCLEOTIDE SEQUENCE [LARGE SCALE GENOMIC DNA]</scope>
    <source>
        <strain evidence="3 4">JCM 12520</strain>
    </source>
</reference>
<evidence type="ECO:0000259" key="2">
    <source>
        <dbReference type="Pfam" id="PF13592"/>
    </source>
</evidence>
<dbReference type="SUPFAM" id="SSF46689">
    <property type="entry name" value="Homeodomain-like"/>
    <property type="match status" value="1"/>
</dbReference>
<dbReference type="Gene3D" id="3.30.420.10">
    <property type="entry name" value="Ribonuclease H-like superfamily/Ribonuclease H"/>
    <property type="match status" value="1"/>
</dbReference>
<dbReference type="InterPro" id="IPR047655">
    <property type="entry name" value="Transpos_IS630-like"/>
</dbReference>
<dbReference type="InterPro" id="IPR038717">
    <property type="entry name" value="Tc1-like_DDE_dom"/>
</dbReference>
<dbReference type="PANTHER" id="PTHR46564:SF1">
    <property type="entry name" value="TRANSPOSASE"/>
    <property type="match status" value="1"/>
</dbReference>
<organism evidence="3 4">
    <name type="scientific">Paenibacillus hodogayensis</name>
    <dbReference type="NCBI Taxonomy" id="279208"/>
    <lineage>
        <taxon>Bacteria</taxon>
        <taxon>Bacillati</taxon>
        <taxon>Bacillota</taxon>
        <taxon>Bacilli</taxon>
        <taxon>Bacillales</taxon>
        <taxon>Paenibacillaceae</taxon>
        <taxon>Paenibacillus</taxon>
    </lineage>
</organism>
<dbReference type="EMBL" id="JBHMAG010000008">
    <property type="protein sequence ID" value="MFB9751949.1"/>
    <property type="molecule type" value="Genomic_DNA"/>
</dbReference>
<comment type="caution">
    <text evidence="3">The sequence shown here is derived from an EMBL/GenBank/DDBJ whole genome shotgun (WGS) entry which is preliminary data.</text>
</comment>
<dbReference type="Pfam" id="PF13358">
    <property type="entry name" value="DDE_3"/>
    <property type="match status" value="1"/>
</dbReference>
<gene>
    <name evidence="3" type="ORF">ACFFNY_10315</name>
</gene>
<sequence length="343" mass="39803">MSTQEKIQKLTVAMKQTDSTRQYERYLAVRLHLTGRTYTEIADILGRTYQSISTYCKCYEEGGLPALEMGHSPGGPRKLTDEQEQEIAETIVSKKPVDVGFDARHTWTLAILASWIERQFGQSFTEKGVSKLLKRLGFSYTKATYTLARANSAEQNVFREITLPELKEQIVHGEIDHLLFEDESMIRAYLALQYNWFPKGQQRKIPTYGRHEGAKLLAAIHYETGKVTQQEVEQCDAAAFQCFLEQVLEEYAEGKIVMVLDDARIHHADRLQPFLRKQERLTLVFLPKYSPELNPVEGLWKWLKHDVVNNVFFSKFYHIRKHVTDFMKQINLSPQRVIDRLLT</sequence>
<proteinExistence type="predicted"/>
<dbReference type="PANTHER" id="PTHR46564">
    <property type="entry name" value="TRANSPOSASE"/>
    <property type="match status" value="1"/>
</dbReference>
<accession>A0ABV5VUH7</accession>
<dbReference type="InterPro" id="IPR036397">
    <property type="entry name" value="RNaseH_sf"/>
</dbReference>
<name>A0ABV5VUH7_9BACL</name>
<dbReference type="RefSeq" id="WP_344915845.1">
    <property type="nucleotide sequence ID" value="NZ_BAAAYO010000017.1"/>
</dbReference>
<dbReference type="InterPro" id="IPR025959">
    <property type="entry name" value="Winged_HTH_dom"/>
</dbReference>
<dbReference type="Proteomes" id="UP001589619">
    <property type="component" value="Unassembled WGS sequence"/>
</dbReference>
<dbReference type="Pfam" id="PF13592">
    <property type="entry name" value="HTH_33"/>
    <property type="match status" value="1"/>
</dbReference>
<evidence type="ECO:0000259" key="1">
    <source>
        <dbReference type="Pfam" id="PF13358"/>
    </source>
</evidence>
<keyword evidence="4" id="KW-1185">Reference proteome</keyword>
<feature type="domain" description="Tc1-like transposase DDE" evidence="1">
    <location>
        <begin position="178"/>
        <end position="315"/>
    </location>
</feature>
<protein>
    <submittedName>
        <fullName evidence="3">IS630 family transposase</fullName>
    </submittedName>
</protein>
<dbReference type="InterPro" id="IPR009057">
    <property type="entry name" value="Homeodomain-like_sf"/>
</dbReference>
<evidence type="ECO:0000313" key="3">
    <source>
        <dbReference type="EMBL" id="MFB9751949.1"/>
    </source>
</evidence>